<dbReference type="InterPro" id="IPR000873">
    <property type="entry name" value="AMP-dep_synth/lig_dom"/>
</dbReference>
<keyword evidence="1" id="KW-0436">Ligase</keyword>
<evidence type="ECO:0000259" key="3">
    <source>
        <dbReference type="Pfam" id="PF00501"/>
    </source>
</evidence>
<dbReference type="InterPro" id="IPR042099">
    <property type="entry name" value="ANL_N_sf"/>
</dbReference>
<dbReference type="Gene3D" id="3.30.300.30">
    <property type="match status" value="1"/>
</dbReference>
<feature type="transmembrane region" description="Helical" evidence="2">
    <location>
        <begin position="103"/>
        <end position="125"/>
    </location>
</feature>
<dbReference type="RefSeq" id="WP_042086272.1">
    <property type="nucleotide sequence ID" value="NZ_BKCN01000013.1"/>
</dbReference>
<dbReference type="InterPro" id="IPR045851">
    <property type="entry name" value="AMP-bd_C_sf"/>
</dbReference>
<evidence type="ECO:0000256" key="1">
    <source>
        <dbReference type="ARBA" id="ARBA00022598"/>
    </source>
</evidence>
<evidence type="ECO:0000313" key="6">
    <source>
        <dbReference type="Proteomes" id="UP000324996"/>
    </source>
</evidence>
<dbReference type="PROSITE" id="PS00455">
    <property type="entry name" value="AMP_BINDING"/>
    <property type="match status" value="1"/>
</dbReference>
<organism evidence="5 6">
    <name type="scientific">Iodidimonas nitroreducens</name>
    <dbReference type="NCBI Taxonomy" id="1236968"/>
    <lineage>
        <taxon>Bacteria</taxon>
        <taxon>Pseudomonadati</taxon>
        <taxon>Pseudomonadota</taxon>
        <taxon>Alphaproteobacteria</taxon>
        <taxon>Iodidimonadales</taxon>
        <taxon>Iodidimonadaceae</taxon>
        <taxon>Iodidimonas</taxon>
    </lineage>
</organism>
<sequence>MHARPTALVDPFILDRLPRPPLAPDLIYDLPHLHFPQKLNAGRFLLDAAFQKAKGEPLCRSDDLCWTADELNEKACSLAALLQKKYGLLPGQRVVLRSPNSPFLMAALLGIFLAGGIAVPGSPLLGPSELHHVLSSTRPALVLCGSDQDPNLDMARQKAMANSATPPLKLILDADLLIEAAAFRQDFTAINSMGDDPALILFTSGTSGRPKGAVHSHKAIVALARGFGDHLFAAGPGDLVFGSPSLGFAYGFGLLFVCPLAAGACCLLSPDGRPDALLDDLVRYRPTILVTVPTVYLRLLASKISLASKTHLPTASLRRCFSAGEPLSQTLAESWEARTGVPVLDLLGSTEMLGPYIASDETSRIPGCAGRAVPGYELKLLGKDGAALRPGSTGRLAVRGPTGAQFLDPRDQAGVIKDGWTLTGDLCRLDLDGRIWFKGRADDMILSSGHSIAAIEVERALMSHPAVEMCAVTGLPDADRGQLVAALVVLRPDDSDQQGKTDARSLIDHVKASIAPYKAPRRIAFVESLPRTPSGKIRRTALGSMFGDDIQ</sequence>
<dbReference type="SUPFAM" id="SSF56801">
    <property type="entry name" value="Acetyl-CoA synthetase-like"/>
    <property type="match status" value="1"/>
</dbReference>
<accession>A0A5A7N8V5</accession>
<keyword evidence="2" id="KW-0812">Transmembrane</keyword>
<keyword evidence="6" id="KW-1185">Reference proteome</keyword>
<dbReference type="PANTHER" id="PTHR43352">
    <property type="entry name" value="ACETYL-COA SYNTHETASE"/>
    <property type="match status" value="1"/>
</dbReference>
<comment type="caution">
    <text evidence="5">The sequence shown here is derived from an EMBL/GenBank/DDBJ whole genome shotgun (WGS) entry which is preliminary data.</text>
</comment>
<dbReference type="EMBL" id="BKCN01000013">
    <property type="protein sequence ID" value="GER04771.1"/>
    <property type="molecule type" value="Genomic_DNA"/>
</dbReference>
<protein>
    <submittedName>
        <fullName evidence="5">Acetyl-CoA synthetase</fullName>
    </submittedName>
</protein>
<evidence type="ECO:0000259" key="4">
    <source>
        <dbReference type="Pfam" id="PF13193"/>
    </source>
</evidence>
<evidence type="ECO:0000313" key="5">
    <source>
        <dbReference type="EMBL" id="GER04771.1"/>
    </source>
</evidence>
<dbReference type="Pfam" id="PF00501">
    <property type="entry name" value="AMP-binding"/>
    <property type="match status" value="1"/>
</dbReference>
<name>A0A5A7N8V5_9PROT</name>
<dbReference type="Gene3D" id="3.40.50.12780">
    <property type="entry name" value="N-terminal domain of ligase-like"/>
    <property type="match status" value="1"/>
</dbReference>
<dbReference type="InterPro" id="IPR025110">
    <property type="entry name" value="AMP-bd_C"/>
</dbReference>
<dbReference type="AlphaFoldDB" id="A0A5A7N8V5"/>
<proteinExistence type="predicted"/>
<feature type="domain" description="AMP-binding enzyme C-terminal" evidence="4">
    <location>
        <begin position="456"/>
        <end position="536"/>
    </location>
</feature>
<gene>
    <name evidence="5" type="primary">acs</name>
    <name evidence="5" type="ORF">JCM17846_24530</name>
</gene>
<dbReference type="Proteomes" id="UP000324996">
    <property type="component" value="Unassembled WGS sequence"/>
</dbReference>
<dbReference type="InterPro" id="IPR020845">
    <property type="entry name" value="AMP-binding_CS"/>
</dbReference>
<keyword evidence="2" id="KW-0472">Membrane</keyword>
<dbReference type="Pfam" id="PF13193">
    <property type="entry name" value="AMP-binding_C"/>
    <property type="match status" value="1"/>
</dbReference>
<reference evidence="5 6" key="1">
    <citation type="submission" date="2019-09" db="EMBL/GenBank/DDBJ databases">
        <title>NBRP : Genome information of microbial organism related human and environment.</title>
        <authorList>
            <person name="Hattori M."/>
            <person name="Oshima K."/>
            <person name="Inaba H."/>
            <person name="Suda W."/>
            <person name="Sakamoto M."/>
            <person name="Iino T."/>
            <person name="Kitahara M."/>
            <person name="Oshida Y."/>
            <person name="Iida T."/>
            <person name="Kudo T."/>
            <person name="Itoh T."/>
            <person name="Ohkuma M."/>
        </authorList>
    </citation>
    <scope>NUCLEOTIDE SEQUENCE [LARGE SCALE GENOMIC DNA]</scope>
    <source>
        <strain evidence="5 6">Q-1</strain>
    </source>
</reference>
<keyword evidence="2" id="KW-1133">Transmembrane helix</keyword>
<feature type="domain" description="AMP-dependent synthetase/ligase" evidence="3">
    <location>
        <begin position="62"/>
        <end position="402"/>
    </location>
</feature>
<dbReference type="PANTHER" id="PTHR43352:SF1">
    <property type="entry name" value="ANTHRANILATE--COA LIGASE"/>
    <property type="match status" value="1"/>
</dbReference>
<dbReference type="GO" id="GO:0044550">
    <property type="term" value="P:secondary metabolite biosynthetic process"/>
    <property type="evidence" value="ECO:0007669"/>
    <property type="project" value="TreeGrafter"/>
</dbReference>
<evidence type="ECO:0000256" key="2">
    <source>
        <dbReference type="SAM" id="Phobius"/>
    </source>
</evidence>
<dbReference type="GO" id="GO:0016878">
    <property type="term" value="F:acid-thiol ligase activity"/>
    <property type="evidence" value="ECO:0007669"/>
    <property type="project" value="TreeGrafter"/>
</dbReference>